<name>A0AAD8U2W3_LOLMU</name>
<comment type="caution">
    <text evidence="2">The sequence shown here is derived from an EMBL/GenBank/DDBJ whole genome shotgun (WGS) entry which is preliminary data.</text>
</comment>
<dbReference type="InterPro" id="IPR017451">
    <property type="entry name" value="F-box-assoc_interact_dom"/>
</dbReference>
<dbReference type="AlphaFoldDB" id="A0AAD8U2W3"/>
<feature type="domain" description="F-box associated beta-propeller type 3" evidence="1">
    <location>
        <begin position="101"/>
        <end position="337"/>
    </location>
</feature>
<dbReference type="PANTHER" id="PTHR31672:SF2">
    <property type="entry name" value="F-BOX DOMAIN-CONTAINING PROTEIN"/>
    <property type="match status" value="1"/>
</dbReference>
<evidence type="ECO:0000259" key="1">
    <source>
        <dbReference type="Pfam" id="PF08268"/>
    </source>
</evidence>
<evidence type="ECO:0000313" key="2">
    <source>
        <dbReference type="EMBL" id="KAK1696878.1"/>
    </source>
</evidence>
<protein>
    <recommendedName>
        <fullName evidence="1">F-box associated beta-propeller type 3 domain-containing protein</fullName>
    </recommendedName>
</protein>
<sequence length="386" mass="44308">MAEAATAGAMPLLPGIPDEIVIWEVLVRLPPICLLRCRAVARSWRRITFAHDFLLAHHGRQPSLPIFSGFSGRYHNILTFDHQAADPHLQPVARLDNDQSLYVETSCDGLLILSTGSKNGDHFYVCNPATRQHARLWGPPDFRLFTLLGMYPHRPTNEYRVLMYRRSNDESIVENLLANDRVGFYIFTLGSDRPRYIEGLEPEAAEDLLWDTPALVRGSLHWSPRKHQTESSLIWVFDTTAESFRHIRAPCDPTESYCFEIDGTLGIYRLNDAMQIIDIWVLQNYEGQVWEYKYRIQLPEEEIKGLLGWRKYELQVTVLSSDGDVLLLLAHGQWLFYVDTDGKLVDNFLHDGQLLNAFQFSLKQTLVPHNFFTALESYAVNASPFI</sequence>
<dbReference type="NCBIfam" id="TIGR01640">
    <property type="entry name" value="F_box_assoc_1"/>
    <property type="match status" value="1"/>
</dbReference>
<accession>A0AAD8U2W3</accession>
<dbReference type="PANTHER" id="PTHR31672">
    <property type="entry name" value="BNACNNG10540D PROTEIN"/>
    <property type="match status" value="1"/>
</dbReference>
<dbReference type="EMBL" id="JAUUTY010000001">
    <property type="protein sequence ID" value="KAK1696878.1"/>
    <property type="molecule type" value="Genomic_DNA"/>
</dbReference>
<dbReference type="SUPFAM" id="SSF81383">
    <property type="entry name" value="F-box domain"/>
    <property type="match status" value="1"/>
</dbReference>
<evidence type="ECO:0000313" key="3">
    <source>
        <dbReference type="Proteomes" id="UP001231189"/>
    </source>
</evidence>
<organism evidence="2 3">
    <name type="scientific">Lolium multiflorum</name>
    <name type="common">Italian ryegrass</name>
    <name type="synonym">Lolium perenne subsp. multiflorum</name>
    <dbReference type="NCBI Taxonomy" id="4521"/>
    <lineage>
        <taxon>Eukaryota</taxon>
        <taxon>Viridiplantae</taxon>
        <taxon>Streptophyta</taxon>
        <taxon>Embryophyta</taxon>
        <taxon>Tracheophyta</taxon>
        <taxon>Spermatophyta</taxon>
        <taxon>Magnoliopsida</taxon>
        <taxon>Liliopsida</taxon>
        <taxon>Poales</taxon>
        <taxon>Poaceae</taxon>
        <taxon>BOP clade</taxon>
        <taxon>Pooideae</taxon>
        <taxon>Poodae</taxon>
        <taxon>Poeae</taxon>
        <taxon>Poeae Chloroplast Group 2 (Poeae type)</taxon>
        <taxon>Loliodinae</taxon>
        <taxon>Loliinae</taxon>
        <taxon>Lolium</taxon>
    </lineage>
</organism>
<reference evidence="2" key="1">
    <citation type="submission" date="2023-07" db="EMBL/GenBank/DDBJ databases">
        <title>A chromosome-level genome assembly of Lolium multiflorum.</title>
        <authorList>
            <person name="Chen Y."/>
            <person name="Copetti D."/>
            <person name="Kolliker R."/>
            <person name="Studer B."/>
        </authorList>
    </citation>
    <scope>NUCLEOTIDE SEQUENCE</scope>
    <source>
        <strain evidence="2">02402/16</strain>
        <tissue evidence="2">Leaf</tissue>
    </source>
</reference>
<dbReference type="Proteomes" id="UP001231189">
    <property type="component" value="Unassembled WGS sequence"/>
</dbReference>
<dbReference type="InterPro" id="IPR036047">
    <property type="entry name" value="F-box-like_dom_sf"/>
</dbReference>
<dbReference type="InterPro" id="IPR013187">
    <property type="entry name" value="F-box-assoc_dom_typ3"/>
</dbReference>
<gene>
    <name evidence="2" type="ORF">QYE76_013575</name>
</gene>
<dbReference type="InterPro" id="IPR050796">
    <property type="entry name" value="SCF_F-box_component"/>
</dbReference>
<keyword evidence="3" id="KW-1185">Reference proteome</keyword>
<proteinExistence type="predicted"/>
<dbReference type="Pfam" id="PF08268">
    <property type="entry name" value="FBA_3"/>
    <property type="match status" value="1"/>
</dbReference>